<sequence>MMMLANIGSPSQWFILILLCLLIFGAKRLPEIARALGRSLGEFRKARREFEDELMKAEQPETTKPAAPTPLENKASAPSAPADQAAEVSPSAQPDAAAAEKKPDDAPKG</sequence>
<dbReference type="NCBIfam" id="TIGR01411">
    <property type="entry name" value="tatAE"/>
    <property type="match status" value="1"/>
</dbReference>
<feature type="region of interest" description="Disordered" evidence="10">
    <location>
        <begin position="51"/>
        <end position="109"/>
    </location>
</feature>
<keyword evidence="8 9" id="KW-0472">Membrane</keyword>
<evidence type="ECO:0000256" key="8">
    <source>
        <dbReference type="ARBA" id="ARBA00023136"/>
    </source>
</evidence>
<dbReference type="GO" id="GO:0008320">
    <property type="term" value="F:protein transmembrane transporter activity"/>
    <property type="evidence" value="ECO:0007669"/>
    <property type="project" value="UniProtKB-UniRule"/>
</dbReference>
<comment type="caution">
    <text evidence="11">The sequence shown here is derived from an EMBL/GenBank/DDBJ whole genome shotgun (WGS) entry which is preliminary data.</text>
</comment>
<keyword evidence="5 9" id="KW-0653">Protein transport</keyword>
<organism evidence="11 12">
    <name type="scientific">Candidatus Akkermansia intestinigallinarum</name>
    <dbReference type="NCBI Taxonomy" id="2838431"/>
    <lineage>
        <taxon>Bacteria</taxon>
        <taxon>Pseudomonadati</taxon>
        <taxon>Verrucomicrobiota</taxon>
        <taxon>Verrucomicrobiia</taxon>
        <taxon>Verrucomicrobiales</taxon>
        <taxon>Akkermansiaceae</taxon>
        <taxon>Akkermansia</taxon>
    </lineage>
</organism>
<comment type="subunit">
    <text evidence="9">Forms a complex with TatC.</text>
</comment>
<dbReference type="GO" id="GO:0043953">
    <property type="term" value="P:protein transport by the Tat complex"/>
    <property type="evidence" value="ECO:0007669"/>
    <property type="project" value="UniProtKB-UniRule"/>
</dbReference>
<gene>
    <name evidence="9 11" type="primary">tatA</name>
    <name evidence="11" type="ORF">H9862_05225</name>
</gene>
<evidence type="ECO:0000256" key="5">
    <source>
        <dbReference type="ARBA" id="ARBA00022927"/>
    </source>
</evidence>
<evidence type="ECO:0000313" key="11">
    <source>
        <dbReference type="EMBL" id="HIX19989.1"/>
    </source>
</evidence>
<dbReference type="PANTHER" id="PTHR42982">
    <property type="entry name" value="SEC-INDEPENDENT PROTEIN TRANSLOCASE PROTEIN TATA"/>
    <property type="match status" value="1"/>
</dbReference>
<evidence type="ECO:0000256" key="3">
    <source>
        <dbReference type="ARBA" id="ARBA00022475"/>
    </source>
</evidence>
<protein>
    <recommendedName>
        <fullName evidence="9">Sec-independent protein translocase protein TatA</fullName>
    </recommendedName>
</protein>
<feature type="compositionally biased region" description="Basic and acidic residues" evidence="10">
    <location>
        <begin position="51"/>
        <end position="61"/>
    </location>
</feature>
<keyword evidence="2 9" id="KW-0813">Transport</keyword>
<evidence type="ECO:0000256" key="4">
    <source>
        <dbReference type="ARBA" id="ARBA00022692"/>
    </source>
</evidence>
<proteinExistence type="inferred from homology"/>
<dbReference type="HAMAP" id="MF_00236">
    <property type="entry name" value="TatA_E"/>
    <property type="match status" value="1"/>
</dbReference>
<keyword evidence="4 9" id="KW-0812">Transmembrane</keyword>
<evidence type="ECO:0000256" key="10">
    <source>
        <dbReference type="SAM" id="MobiDB-lite"/>
    </source>
</evidence>
<dbReference type="PANTHER" id="PTHR42982:SF1">
    <property type="entry name" value="SEC-INDEPENDENT PROTEIN TRANSLOCASE PROTEIN TATA"/>
    <property type="match status" value="1"/>
</dbReference>
<name>A0A9D1VBL6_9BACT</name>
<comment type="similarity">
    <text evidence="9">Belongs to the TatA/E family.</text>
</comment>
<keyword evidence="3 9" id="KW-1003">Cell membrane</keyword>
<evidence type="ECO:0000256" key="2">
    <source>
        <dbReference type="ARBA" id="ARBA00022448"/>
    </source>
</evidence>
<reference evidence="11" key="1">
    <citation type="journal article" date="2021" name="PeerJ">
        <title>Extensive microbial diversity within the chicken gut microbiome revealed by metagenomics and culture.</title>
        <authorList>
            <person name="Gilroy R."/>
            <person name="Ravi A."/>
            <person name="Getino M."/>
            <person name="Pursley I."/>
            <person name="Horton D.L."/>
            <person name="Alikhan N.F."/>
            <person name="Baker D."/>
            <person name="Gharbi K."/>
            <person name="Hall N."/>
            <person name="Watson M."/>
            <person name="Adriaenssens E.M."/>
            <person name="Foster-Nyarko E."/>
            <person name="Jarju S."/>
            <person name="Secka A."/>
            <person name="Antonio M."/>
            <person name="Oren A."/>
            <person name="Chaudhuri R.R."/>
            <person name="La Ragione R."/>
            <person name="Hildebrand F."/>
            <person name="Pallen M.J."/>
        </authorList>
    </citation>
    <scope>NUCLEOTIDE SEQUENCE</scope>
    <source>
        <strain evidence="11">14975</strain>
    </source>
</reference>
<dbReference type="Gene3D" id="1.20.5.3310">
    <property type="match status" value="1"/>
</dbReference>
<evidence type="ECO:0000256" key="6">
    <source>
        <dbReference type="ARBA" id="ARBA00022989"/>
    </source>
</evidence>
<accession>A0A9D1VBL6</accession>
<comment type="function">
    <text evidence="9">Part of the twin-arginine translocation (Tat) system that transports large folded proteins containing a characteristic twin-arginine motif in their signal peptide across membranes. TatA could form the protein-conducting channel of the Tat system.</text>
</comment>
<dbReference type="InterPro" id="IPR003369">
    <property type="entry name" value="TatA/B/E"/>
</dbReference>
<dbReference type="AlphaFoldDB" id="A0A9D1VBL6"/>
<dbReference type="EMBL" id="DXFQ01000090">
    <property type="protein sequence ID" value="HIX19989.1"/>
    <property type="molecule type" value="Genomic_DNA"/>
</dbReference>
<evidence type="ECO:0000256" key="7">
    <source>
        <dbReference type="ARBA" id="ARBA00023010"/>
    </source>
</evidence>
<feature type="compositionally biased region" description="Basic and acidic residues" evidence="10">
    <location>
        <begin position="98"/>
        <end position="109"/>
    </location>
</feature>
<comment type="subcellular location">
    <subcellularLocation>
        <location evidence="1 9">Cell membrane</location>
        <topology evidence="1 9">Single-pass membrane protein</topology>
    </subcellularLocation>
</comment>
<evidence type="ECO:0000313" key="12">
    <source>
        <dbReference type="Proteomes" id="UP000823964"/>
    </source>
</evidence>
<dbReference type="Proteomes" id="UP000823964">
    <property type="component" value="Unassembled WGS sequence"/>
</dbReference>
<dbReference type="Pfam" id="PF02416">
    <property type="entry name" value="TatA_B_E"/>
    <property type="match status" value="1"/>
</dbReference>
<feature type="compositionally biased region" description="Low complexity" evidence="10">
    <location>
        <begin position="75"/>
        <end position="97"/>
    </location>
</feature>
<evidence type="ECO:0000256" key="1">
    <source>
        <dbReference type="ARBA" id="ARBA00004162"/>
    </source>
</evidence>
<keyword evidence="7 9" id="KW-0811">Translocation</keyword>
<reference evidence="11" key="2">
    <citation type="submission" date="2021-04" db="EMBL/GenBank/DDBJ databases">
        <authorList>
            <person name="Gilroy R."/>
        </authorList>
    </citation>
    <scope>NUCLEOTIDE SEQUENCE</scope>
    <source>
        <strain evidence="11">14975</strain>
    </source>
</reference>
<keyword evidence="6 9" id="KW-1133">Transmembrane helix</keyword>
<evidence type="ECO:0000256" key="9">
    <source>
        <dbReference type="HAMAP-Rule" id="MF_00236"/>
    </source>
</evidence>
<dbReference type="GO" id="GO:0033281">
    <property type="term" value="C:TAT protein transport complex"/>
    <property type="evidence" value="ECO:0007669"/>
    <property type="project" value="UniProtKB-UniRule"/>
</dbReference>
<dbReference type="InterPro" id="IPR006312">
    <property type="entry name" value="TatA/E"/>
</dbReference>